<gene>
    <name evidence="2" type="ORF">UU82_C0031G0006</name>
</gene>
<reference evidence="2 3" key="1">
    <citation type="journal article" date="2015" name="Nature">
        <title>rRNA introns, odd ribosomes, and small enigmatic genomes across a large radiation of phyla.</title>
        <authorList>
            <person name="Brown C.T."/>
            <person name="Hug L.A."/>
            <person name="Thomas B.C."/>
            <person name="Sharon I."/>
            <person name="Castelle C.J."/>
            <person name="Singh A."/>
            <person name="Wilkins M.J."/>
            <person name="Williams K.H."/>
            <person name="Banfield J.F."/>
        </authorList>
    </citation>
    <scope>NUCLEOTIDE SEQUENCE [LARGE SCALE GENOMIC DNA]</scope>
</reference>
<keyword evidence="1" id="KW-0812">Transmembrane</keyword>
<dbReference type="InterPro" id="IPR013783">
    <property type="entry name" value="Ig-like_fold"/>
</dbReference>
<accession>A0A0G0XEQ3</accession>
<organism evidence="2 3">
    <name type="scientific">Candidatus Nomurabacteria bacterium GW2011_GWC2_41_8</name>
    <dbReference type="NCBI Taxonomy" id="1618755"/>
    <lineage>
        <taxon>Bacteria</taxon>
        <taxon>Candidatus Nomuraibacteriota</taxon>
    </lineage>
</organism>
<name>A0A0G0XEQ3_9BACT</name>
<keyword evidence="1" id="KW-0472">Membrane</keyword>
<evidence type="ECO:0008006" key="4">
    <source>
        <dbReference type="Google" id="ProtNLM"/>
    </source>
</evidence>
<feature type="transmembrane region" description="Helical" evidence="1">
    <location>
        <begin position="6"/>
        <end position="24"/>
    </location>
</feature>
<dbReference type="EMBL" id="LCCC01000031">
    <property type="protein sequence ID" value="KKS23389.1"/>
    <property type="molecule type" value="Genomic_DNA"/>
</dbReference>
<dbReference type="AlphaFoldDB" id="A0A0G0XEQ3"/>
<evidence type="ECO:0000313" key="3">
    <source>
        <dbReference type="Proteomes" id="UP000033949"/>
    </source>
</evidence>
<evidence type="ECO:0000313" key="2">
    <source>
        <dbReference type="EMBL" id="KKS23389.1"/>
    </source>
</evidence>
<dbReference type="Gene3D" id="2.60.40.10">
    <property type="entry name" value="Immunoglobulins"/>
    <property type="match status" value="1"/>
</dbReference>
<sequence length="177" mass="19221">MKTKQVIVWTFIVVGLFGFLWLTGRSKASNKNEPIKILADSAAQNAAGGENQLIAPETLYDFGTISMKNGNVSKMFKVTNGTDKDVNFPSLTTSCMCTVAYFVRSDGNKNGPFGMPGMGFVPKLNETIKAGQSTDIEVVYDPNAHGPAGVGRIDRFVYLEDDNGNKLQFEIKANVTP</sequence>
<dbReference type="Proteomes" id="UP000033949">
    <property type="component" value="Unassembled WGS sequence"/>
</dbReference>
<comment type="caution">
    <text evidence="2">The sequence shown here is derived from an EMBL/GenBank/DDBJ whole genome shotgun (WGS) entry which is preliminary data.</text>
</comment>
<proteinExistence type="predicted"/>
<protein>
    <recommendedName>
        <fullName evidence="4">DUF1573 domain-containing protein</fullName>
    </recommendedName>
</protein>
<evidence type="ECO:0000256" key="1">
    <source>
        <dbReference type="SAM" id="Phobius"/>
    </source>
</evidence>
<keyword evidence="1" id="KW-1133">Transmembrane helix</keyword>